<feature type="region of interest" description="Disordered" evidence="1">
    <location>
        <begin position="368"/>
        <end position="395"/>
    </location>
</feature>
<name>A0A9P5GE40_PENCR</name>
<keyword evidence="2" id="KW-0472">Membrane</keyword>
<evidence type="ECO:0000256" key="2">
    <source>
        <dbReference type="SAM" id="Phobius"/>
    </source>
</evidence>
<evidence type="ECO:0000313" key="3">
    <source>
        <dbReference type="EMBL" id="KAF7520665.1"/>
    </source>
</evidence>
<keyword evidence="2" id="KW-1133">Transmembrane helix</keyword>
<gene>
    <name evidence="3" type="ORF">PCG10_009017</name>
</gene>
<accession>A0A9P5GE40</accession>
<keyword evidence="4" id="KW-1185">Reference proteome</keyword>
<dbReference type="Gene3D" id="1.20.58.340">
    <property type="entry name" value="Magnesium transport protein CorA, transmembrane region"/>
    <property type="match status" value="1"/>
</dbReference>
<dbReference type="OrthoDB" id="2830640at2759"/>
<organism evidence="3 4">
    <name type="scientific">Penicillium crustosum</name>
    <name type="common">Blue mold fungus</name>
    <dbReference type="NCBI Taxonomy" id="36656"/>
    <lineage>
        <taxon>Eukaryota</taxon>
        <taxon>Fungi</taxon>
        <taxon>Dikarya</taxon>
        <taxon>Ascomycota</taxon>
        <taxon>Pezizomycotina</taxon>
        <taxon>Eurotiomycetes</taxon>
        <taxon>Eurotiomycetidae</taxon>
        <taxon>Eurotiales</taxon>
        <taxon>Aspergillaceae</taxon>
        <taxon>Penicillium</taxon>
    </lineage>
</organism>
<evidence type="ECO:0000313" key="4">
    <source>
        <dbReference type="Proteomes" id="UP000701341"/>
    </source>
</evidence>
<comment type="caution">
    <text evidence="3">The sequence shown here is derived from an EMBL/GenBank/DDBJ whole genome shotgun (WGS) entry which is preliminary data.</text>
</comment>
<proteinExistence type="predicted"/>
<protein>
    <submittedName>
        <fullName evidence="3">Uncharacterized protein</fullName>
    </submittedName>
</protein>
<dbReference type="EMBL" id="JAAOZQ010000071">
    <property type="protein sequence ID" value="KAF7520665.1"/>
    <property type="molecule type" value="Genomic_DNA"/>
</dbReference>
<feature type="transmembrane region" description="Helical" evidence="2">
    <location>
        <begin position="282"/>
        <end position="300"/>
    </location>
</feature>
<feature type="transmembrane region" description="Helical" evidence="2">
    <location>
        <begin position="245"/>
        <end position="267"/>
    </location>
</feature>
<sequence length="395" mass="44880">MRTERSLPSDLILAVKSTVDNSHSFTTGFLHGCTEKEAQYIIEWLKKASQALKEPTLMALLLYEIQYERHTHITDGYWRRYNDLFLEIHQKAILLTELSPSTEDKTKIRDLPEIADWLSTIFGMHNKHGRMNRHFCTSQGNLQLLQHLVEQLSQSQTTPPSPVFQTAPSITHRLQQLNAGYKDLEQQALLLKEGTSLFSDTVWSLIAQRDSQIAQRANIINQEIAASSRVVAKASGDDSSAMKALAVLTMVFLPGTALATVLALPVFDWNSHRFWPTTRSSIWIICALAAILTSLVLYLWRYWFLGMIWEKDVANGTNIPYRRLDRLLLRRHDRQKVGILESQSQDSDDEKVFKPNTRVKMSTPILIAHPKPKPASNVPYNLEPGVGLGPLQDEL</sequence>
<reference evidence="3" key="1">
    <citation type="submission" date="2020-02" db="EMBL/GenBank/DDBJ databases">
        <authorList>
            <person name="Lichtner F.J."/>
        </authorList>
    </citation>
    <scope>NUCLEOTIDE SEQUENCE</scope>
    <source>
        <strain evidence="3">G10</strain>
    </source>
</reference>
<dbReference type="AlphaFoldDB" id="A0A9P5GE40"/>
<evidence type="ECO:0000256" key="1">
    <source>
        <dbReference type="SAM" id="MobiDB-lite"/>
    </source>
</evidence>
<keyword evidence="2" id="KW-0812">Transmembrane</keyword>
<dbReference type="Proteomes" id="UP000701341">
    <property type="component" value="Unassembled WGS sequence"/>
</dbReference>